<organism evidence="2">
    <name type="scientific">Drosophila melanogaster</name>
    <name type="common">Fruit fly</name>
    <dbReference type="NCBI Taxonomy" id="7227"/>
    <lineage>
        <taxon>Eukaryota</taxon>
        <taxon>Metazoa</taxon>
        <taxon>Ecdysozoa</taxon>
        <taxon>Arthropoda</taxon>
        <taxon>Hexapoda</taxon>
        <taxon>Insecta</taxon>
        <taxon>Pterygota</taxon>
        <taxon>Neoptera</taxon>
        <taxon>Endopterygota</taxon>
        <taxon>Diptera</taxon>
        <taxon>Brachycera</taxon>
        <taxon>Muscomorpha</taxon>
        <taxon>Ephydroidea</taxon>
        <taxon>Drosophilidae</taxon>
        <taxon>Drosophila</taxon>
        <taxon>Sophophora</taxon>
    </lineage>
</organism>
<accession>Q6IKA1</accession>
<feature type="compositionally biased region" description="Basic residues" evidence="1">
    <location>
        <begin position="42"/>
        <end position="52"/>
    </location>
</feature>
<feature type="region of interest" description="Disordered" evidence="1">
    <location>
        <begin position="32"/>
        <end position="53"/>
    </location>
</feature>
<evidence type="ECO:0000256" key="1">
    <source>
        <dbReference type="SAM" id="MobiDB-lite"/>
    </source>
</evidence>
<name>Q6IKA1_DROME</name>
<sequence length="112" mass="12644">MENGQGDNLLMLFIHDGVQIFSRVHGYDLADPKDPDHYEMPHHRHRHHHQHQHPGNAQITQAAGWLGGWAAGRLKGSCLLHVLGLQEQLLLLLWILQPPPTAGHVNFRGLVK</sequence>
<evidence type="ECO:0000313" key="2">
    <source>
        <dbReference type="EMBL" id="DAA03971.1"/>
    </source>
</evidence>
<proteinExistence type="predicted"/>
<gene>
    <name evidence="2" type="ORF">HDC13014</name>
</gene>
<reference evidence="2" key="1">
    <citation type="journal article" date="2003" name="Genome Biol.">
        <title>An integrated gene annotation and transcriptional profiling approach towards the full gene content of the Drosophila genome.</title>
        <authorList>
            <person name="Hild M."/>
            <person name="Beckmann B."/>
            <person name="Haas S.A."/>
            <person name="Koch B."/>
            <person name="Solovyev V."/>
            <person name="Busold C."/>
            <person name="Fellenberg K."/>
            <person name="Boutros M."/>
            <person name="Vingron M."/>
            <person name="Sauer F."/>
            <person name="Hoheisel J.D."/>
            <person name="Paro R."/>
        </authorList>
    </citation>
    <scope>NUCLEOTIDE SEQUENCE</scope>
</reference>
<dbReference type="AlphaFoldDB" id="Q6IKA1"/>
<dbReference type="EMBL" id="BK002465">
    <property type="protein sequence ID" value="DAA03971.1"/>
    <property type="molecule type" value="Genomic_DNA"/>
</dbReference>
<feature type="compositionally biased region" description="Basic and acidic residues" evidence="1">
    <location>
        <begin position="32"/>
        <end position="41"/>
    </location>
</feature>
<protein>
    <submittedName>
        <fullName evidence="2">HDC13014</fullName>
    </submittedName>
</protein>